<dbReference type="PANTHER" id="PTHR33112">
    <property type="entry name" value="DOMAIN PROTEIN, PUTATIVE-RELATED"/>
    <property type="match status" value="1"/>
</dbReference>
<proteinExistence type="predicted"/>
<protein>
    <recommendedName>
        <fullName evidence="1">Heterokaryon incompatibility domain-containing protein</fullName>
    </recommendedName>
</protein>
<gene>
    <name evidence="2" type="ORF">EYC80_010813</name>
</gene>
<organism evidence="2 3">
    <name type="scientific">Monilinia laxa</name>
    <name type="common">Brown rot fungus</name>
    <name type="synonym">Sclerotinia laxa</name>
    <dbReference type="NCBI Taxonomy" id="61186"/>
    <lineage>
        <taxon>Eukaryota</taxon>
        <taxon>Fungi</taxon>
        <taxon>Dikarya</taxon>
        <taxon>Ascomycota</taxon>
        <taxon>Pezizomycotina</taxon>
        <taxon>Leotiomycetes</taxon>
        <taxon>Helotiales</taxon>
        <taxon>Sclerotiniaceae</taxon>
        <taxon>Monilinia</taxon>
    </lineage>
</organism>
<dbReference type="InterPro" id="IPR010730">
    <property type="entry name" value="HET"/>
</dbReference>
<accession>A0A5N6JRW6</accession>
<evidence type="ECO:0000313" key="2">
    <source>
        <dbReference type="EMBL" id="KAB8290380.1"/>
    </source>
</evidence>
<comment type="caution">
    <text evidence="2">The sequence shown here is derived from an EMBL/GenBank/DDBJ whole genome shotgun (WGS) entry which is preliminary data.</text>
</comment>
<dbReference type="PANTHER" id="PTHR33112:SF1">
    <property type="entry name" value="HETEROKARYON INCOMPATIBILITY DOMAIN-CONTAINING PROTEIN"/>
    <property type="match status" value="1"/>
</dbReference>
<dbReference type="OrthoDB" id="2958217at2759"/>
<feature type="domain" description="Heterokaryon incompatibility" evidence="1">
    <location>
        <begin position="92"/>
        <end position="241"/>
    </location>
</feature>
<keyword evidence="3" id="KW-1185">Reference proteome</keyword>
<reference evidence="2 3" key="1">
    <citation type="submission" date="2019-06" db="EMBL/GenBank/DDBJ databases">
        <title>Genome Sequence of the Brown Rot Fungal Pathogen Monilinia laxa.</title>
        <authorList>
            <person name="De Miccolis Angelini R.M."/>
            <person name="Landi L."/>
            <person name="Abate D."/>
            <person name="Pollastro S."/>
            <person name="Romanazzi G."/>
            <person name="Faretra F."/>
        </authorList>
    </citation>
    <scope>NUCLEOTIDE SEQUENCE [LARGE SCALE GENOMIC DNA]</scope>
    <source>
        <strain evidence="2 3">Mlax316</strain>
    </source>
</reference>
<dbReference type="AlphaFoldDB" id="A0A5N6JRW6"/>
<name>A0A5N6JRW6_MONLA</name>
<evidence type="ECO:0000313" key="3">
    <source>
        <dbReference type="Proteomes" id="UP000326757"/>
    </source>
</evidence>
<dbReference type="EMBL" id="VIGI01000017">
    <property type="protein sequence ID" value="KAB8290380.1"/>
    <property type="molecule type" value="Genomic_DNA"/>
</dbReference>
<dbReference type="Pfam" id="PF06985">
    <property type="entry name" value="HET"/>
    <property type="match status" value="1"/>
</dbReference>
<dbReference type="Proteomes" id="UP000326757">
    <property type="component" value="Unassembled WGS sequence"/>
</dbReference>
<evidence type="ECO:0000259" key="1">
    <source>
        <dbReference type="Pfam" id="PF06985"/>
    </source>
</evidence>
<sequence>MRILGTMEHATNDWLNSTIEFVSFHWPNAKKTDPVKSLSRKPINWNQINGWIEESETRHDLKPKGSLVLPKEFRVIDVERDKVVLAPDHCQFVALSYVCGEAANDLMLCGSNIQQLAVDFSISRTDLPANIEDSMIACAKVGKRHLWVDRLCIIQDGGDEIKLAQIERIGDIYSSAFFTTVGACGDGARSGLAGFNGRPRLRAPWVISLNGMILIEEVDTSFEGTLEAIPKWHTRGWTYQEFALSFRLLIFTELGLCYMSNPREKSNTGNMQAFEFLPNYFSCLQPYHAEIEDTRHMIEQYTQRYLTCDNDIIRAFSGILNQFGSCHQSGMPLANFDDNLFWWPYSWNQASRTHNSSGAVFFPSWSWSSVIGPVIFDYFFNHVPVTTWAYISPKEGNFVILSRRMQSYGWHQLAHKEGFYDLKHLIDLRDDHCKNYSNAECCEDCCKYCRTRVQMNMERKVSVFRKIFFDEDINAATVSGRLLLLTQTARLRLEFFDTIAGTSSTKFSVWNEDGQWTGIIRLSESNAELIVQMLKNGDMAFFDFAAISIYHMWDGSQPLRRFFDNSSRFGMAGKAPLAREDELKLFHGSEEKFFQEVRYERLWFKTWLTFRTSGVKYDAITSA</sequence>